<evidence type="ECO:0000313" key="1">
    <source>
        <dbReference type="EMBL" id="WAR11139.1"/>
    </source>
</evidence>
<dbReference type="EMBL" id="CP111018">
    <property type="protein sequence ID" value="WAR11139.1"/>
    <property type="molecule type" value="Genomic_DNA"/>
</dbReference>
<organism evidence="1 2">
    <name type="scientific">Mya arenaria</name>
    <name type="common">Soft-shell clam</name>
    <dbReference type="NCBI Taxonomy" id="6604"/>
    <lineage>
        <taxon>Eukaryota</taxon>
        <taxon>Metazoa</taxon>
        <taxon>Spiralia</taxon>
        <taxon>Lophotrochozoa</taxon>
        <taxon>Mollusca</taxon>
        <taxon>Bivalvia</taxon>
        <taxon>Autobranchia</taxon>
        <taxon>Heteroconchia</taxon>
        <taxon>Euheterodonta</taxon>
        <taxon>Imparidentia</taxon>
        <taxon>Neoheterodontei</taxon>
        <taxon>Myida</taxon>
        <taxon>Myoidea</taxon>
        <taxon>Myidae</taxon>
        <taxon>Mya</taxon>
    </lineage>
</organism>
<reference evidence="1" key="1">
    <citation type="submission" date="2022-11" db="EMBL/GenBank/DDBJ databases">
        <title>Centuries of genome instability and evolution in soft-shell clam transmissible cancer (bioRxiv).</title>
        <authorList>
            <person name="Hart S.F.M."/>
            <person name="Yonemitsu M.A."/>
            <person name="Giersch R.M."/>
            <person name="Beal B.F."/>
            <person name="Arriagada G."/>
            <person name="Davis B.W."/>
            <person name="Ostrander E.A."/>
            <person name="Goff S.P."/>
            <person name="Metzger M.J."/>
        </authorList>
    </citation>
    <scope>NUCLEOTIDE SEQUENCE</scope>
    <source>
        <strain evidence="1">MELC-2E11</strain>
        <tissue evidence="1">Siphon/mantle</tissue>
    </source>
</reference>
<dbReference type="PANTHER" id="PTHR46104">
    <property type="entry name" value="GENE 9195-RELATED-RELATED"/>
    <property type="match status" value="1"/>
</dbReference>
<sequence length="309" mass="32564">MGGPCYPGFYCPEGSAKKIKCDPGTYCQTATLSAPTGNCSAGYYCTLEASSFMPTDNTTGNICPMGHSCPEGSSTPTVCETGYFLNVTGSDDNSDCIICTVGKYCPGTGNPEPAGTCDPGYYCPIGQNDSAPADYNCPAGHYCPGDTDDPIQCENGYYQTLTTQTTCDICHAGYYCDNTANIAFATPHLHVWRGITVQPEQGSTMNSHVLKEHSTISQVGLEQESDCTLCLGGYACPVTGMTQMLDIHKCAAGYFCQQGANTTTPDQGSDANICPDGKYCPLGTTDPISCPMGTYSNNTVPGLPCRTIL</sequence>
<proteinExistence type="predicted"/>
<dbReference type="SMART" id="SM01411">
    <property type="entry name" value="Ephrin_rec_like"/>
    <property type="match status" value="4"/>
</dbReference>
<dbReference type="InterPro" id="IPR009030">
    <property type="entry name" value="Growth_fac_rcpt_cys_sf"/>
</dbReference>
<name>A0ABY7EQB3_MYAAR</name>
<dbReference type="PANTHER" id="PTHR46104:SF1">
    <property type="entry name" value="GENE 9195-RELATED"/>
    <property type="match status" value="1"/>
</dbReference>
<protein>
    <submittedName>
        <fullName evidence="1">Uncharacterized protein</fullName>
    </submittedName>
</protein>
<accession>A0ABY7EQB3</accession>
<gene>
    <name evidence="1" type="ORF">MAR_036215</name>
</gene>
<keyword evidence="2" id="KW-1185">Reference proteome</keyword>
<dbReference type="Proteomes" id="UP001164746">
    <property type="component" value="Chromosome 7"/>
</dbReference>
<evidence type="ECO:0000313" key="2">
    <source>
        <dbReference type="Proteomes" id="UP001164746"/>
    </source>
</evidence>
<dbReference type="SUPFAM" id="SSF57184">
    <property type="entry name" value="Growth factor receptor domain"/>
    <property type="match status" value="1"/>
</dbReference>